<feature type="compositionally biased region" description="Polar residues" evidence="1">
    <location>
        <begin position="175"/>
        <end position="187"/>
    </location>
</feature>
<feature type="region of interest" description="Disordered" evidence="1">
    <location>
        <begin position="175"/>
        <end position="194"/>
    </location>
</feature>
<sequence>MGTRARKPTAKAAQSAKVTKKGNPGKNDAETEAKNVDVETFIKAFFPGKGGNASSAHGGGKTKLDWQWEVAKQVFSKHEKYQAVFELAVGMPAAQKAWAQKIKNRINRLVKQTNKYVDELGATGAGIERKEDIDMSVSNDFVNQWHTSCSICRSQLRLTHMPASRPNIVVTGIGNSATLTRSPSPTGSDDEYDPIPEVSTPLDLDTIDTINAINAASESDDDAIKAVLDNFVARDDDDGDVKPVLKTPKHKLKDVEKCKPQIKETGSAAVPSAKKKKIQGQFEDLVTAEETSRQMELDVQKVRIQADSQRTVRKADLKELELKLTREDTKEKRKLLELRMMHKDKELEHEHELTILRLRMGFQSGQALVAQVLQPQPFIPGPTLNSNHQGQSANLASGTSIVKDPFLHSFDFSMGDGGAGSAEN</sequence>
<reference evidence="2 3" key="1">
    <citation type="submission" date="2019-02" db="EMBL/GenBank/DDBJ databases">
        <title>Genome sequencing of the rare red list fungi Dentipellis fragilis.</title>
        <authorList>
            <person name="Buettner E."/>
            <person name="Kellner H."/>
        </authorList>
    </citation>
    <scope>NUCLEOTIDE SEQUENCE [LARGE SCALE GENOMIC DNA]</scope>
    <source>
        <strain evidence="2 3">DSM 105465</strain>
    </source>
</reference>
<evidence type="ECO:0000256" key="1">
    <source>
        <dbReference type="SAM" id="MobiDB-lite"/>
    </source>
</evidence>
<dbReference type="Proteomes" id="UP000298327">
    <property type="component" value="Unassembled WGS sequence"/>
</dbReference>
<evidence type="ECO:0008006" key="4">
    <source>
        <dbReference type="Google" id="ProtNLM"/>
    </source>
</evidence>
<proteinExistence type="predicted"/>
<feature type="region of interest" description="Disordered" evidence="1">
    <location>
        <begin position="1"/>
        <end position="33"/>
    </location>
</feature>
<comment type="caution">
    <text evidence="2">The sequence shown here is derived from an EMBL/GenBank/DDBJ whole genome shotgun (WGS) entry which is preliminary data.</text>
</comment>
<dbReference type="AlphaFoldDB" id="A0A4Y9XWZ2"/>
<dbReference type="OrthoDB" id="3266275at2759"/>
<organism evidence="2 3">
    <name type="scientific">Dentipellis fragilis</name>
    <dbReference type="NCBI Taxonomy" id="205917"/>
    <lineage>
        <taxon>Eukaryota</taxon>
        <taxon>Fungi</taxon>
        <taxon>Dikarya</taxon>
        <taxon>Basidiomycota</taxon>
        <taxon>Agaricomycotina</taxon>
        <taxon>Agaricomycetes</taxon>
        <taxon>Russulales</taxon>
        <taxon>Hericiaceae</taxon>
        <taxon>Dentipellis</taxon>
    </lineage>
</organism>
<protein>
    <recommendedName>
        <fullName evidence="4">No apical meristem-associated C-terminal domain-containing protein</fullName>
    </recommendedName>
</protein>
<accession>A0A4Y9XWZ2</accession>
<keyword evidence="3" id="KW-1185">Reference proteome</keyword>
<evidence type="ECO:0000313" key="2">
    <source>
        <dbReference type="EMBL" id="TFY54302.1"/>
    </source>
</evidence>
<dbReference type="EMBL" id="SEOQ01001042">
    <property type="protein sequence ID" value="TFY54302.1"/>
    <property type="molecule type" value="Genomic_DNA"/>
</dbReference>
<evidence type="ECO:0000313" key="3">
    <source>
        <dbReference type="Proteomes" id="UP000298327"/>
    </source>
</evidence>
<name>A0A4Y9XWZ2_9AGAM</name>
<gene>
    <name evidence="2" type="ORF">EVG20_g9762</name>
</gene>